<gene>
    <name evidence="1" type="ORF">DSO57_1037769</name>
</gene>
<reference evidence="1" key="1">
    <citation type="submission" date="2022-04" db="EMBL/GenBank/DDBJ databases">
        <title>Genome of the entomopathogenic fungus Entomophthora muscae.</title>
        <authorList>
            <person name="Elya C."/>
            <person name="Lovett B.R."/>
            <person name="Lee E."/>
            <person name="Macias A.M."/>
            <person name="Hajek A.E."/>
            <person name="De Bivort B.L."/>
            <person name="Kasson M.T."/>
            <person name="De Fine Licht H.H."/>
            <person name="Stajich J.E."/>
        </authorList>
    </citation>
    <scope>NUCLEOTIDE SEQUENCE</scope>
    <source>
        <strain evidence="1">Berkeley</strain>
    </source>
</reference>
<evidence type="ECO:0000313" key="2">
    <source>
        <dbReference type="Proteomes" id="UP001165960"/>
    </source>
</evidence>
<name>A0ACC2RDJ9_9FUNG</name>
<accession>A0ACC2RDJ9</accession>
<dbReference type="EMBL" id="QTSX02007523">
    <property type="protein sequence ID" value="KAJ9048166.1"/>
    <property type="molecule type" value="Genomic_DNA"/>
</dbReference>
<keyword evidence="2" id="KW-1185">Reference proteome</keyword>
<comment type="caution">
    <text evidence="1">The sequence shown here is derived from an EMBL/GenBank/DDBJ whole genome shotgun (WGS) entry which is preliminary data.</text>
</comment>
<proteinExistence type="predicted"/>
<dbReference type="Proteomes" id="UP001165960">
    <property type="component" value="Unassembled WGS sequence"/>
</dbReference>
<sequence>MLGRILHVVMILGFVANAIALCVILRQDVRKPDLTLALIMALSDLLLVLFKLLDSLDLFMLGERTNALVDDQWKGVITTFLLQLSAVSVGCLALLRFWVIFLRHNVNLVLWWTMFVVPQLLTLGLLVAVGMEWQYESLQYMSLSYPAINSGVWVVEVCRHQLLISFIWPVVAVNISYPCIARLYESSLRLLQPGGGSTAMPASST</sequence>
<organism evidence="1 2">
    <name type="scientific">Entomophthora muscae</name>
    <dbReference type="NCBI Taxonomy" id="34485"/>
    <lineage>
        <taxon>Eukaryota</taxon>
        <taxon>Fungi</taxon>
        <taxon>Fungi incertae sedis</taxon>
        <taxon>Zoopagomycota</taxon>
        <taxon>Entomophthoromycotina</taxon>
        <taxon>Entomophthoromycetes</taxon>
        <taxon>Entomophthorales</taxon>
        <taxon>Entomophthoraceae</taxon>
        <taxon>Entomophthora</taxon>
    </lineage>
</organism>
<protein>
    <submittedName>
        <fullName evidence="1">Uncharacterized protein</fullName>
    </submittedName>
</protein>
<evidence type="ECO:0000313" key="1">
    <source>
        <dbReference type="EMBL" id="KAJ9048166.1"/>
    </source>
</evidence>